<evidence type="ECO:0000259" key="6">
    <source>
        <dbReference type="Pfam" id="PF02931"/>
    </source>
</evidence>
<dbReference type="GO" id="GO:0004888">
    <property type="term" value="F:transmembrane signaling receptor activity"/>
    <property type="evidence" value="ECO:0007669"/>
    <property type="project" value="InterPro"/>
</dbReference>
<keyword evidence="4 5" id="KW-0472">Membrane</keyword>
<dbReference type="InterPro" id="IPR006202">
    <property type="entry name" value="Neur_chan_lig-bd"/>
</dbReference>
<evidence type="ECO:0000259" key="7">
    <source>
        <dbReference type="Pfam" id="PF02932"/>
    </source>
</evidence>
<dbReference type="Gene3D" id="2.70.170.10">
    <property type="entry name" value="Neurotransmitter-gated ion-channel ligand-binding domain"/>
    <property type="match status" value="1"/>
</dbReference>
<dbReference type="InterPro" id="IPR038050">
    <property type="entry name" value="Neuro_actylchol_rec"/>
</dbReference>
<evidence type="ECO:0000256" key="2">
    <source>
        <dbReference type="ARBA" id="ARBA00022692"/>
    </source>
</evidence>
<feature type="transmembrane region" description="Helical" evidence="5">
    <location>
        <begin position="316"/>
        <end position="336"/>
    </location>
</feature>
<comment type="caution">
    <text evidence="8">The sequence shown here is derived from an EMBL/GenBank/DDBJ whole genome shotgun (WGS) entry which is preliminary data.</text>
</comment>
<feature type="domain" description="Neurotransmitter-gated ion-channel ligand-binding" evidence="6">
    <location>
        <begin position="11"/>
        <end position="156"/>
    </location>
</feature>
<protein>
    <submittedName>
        <fullName evidence="8">Uncharacterized protein</fullName>
    </submittedName>
</protein>
<feature type="transmembrane region" description="Helical" evidence="5">
    <location>
        <begin position="158"/>
        <end position="181"/>
    </location>
</feature>
<feature type="transmembrane region" description="Helical" evidence="5">
    <location>
        <begin position="187"/>
        <end position="206"/>
    </location>
</feature>
<dbReference type="Pfam" id="PF02932">
    <property type="entry name" value="Neur_chan_memb"/>
    <property type="match status" value="1"/>
</dbReference>
<dbReference type="Gene3D" id="1.20.58.390">
    <property type="entry name" value="Neurotransmitter-gated ion-channel transmembrane domain"/>
    <property type="match status" value="1"/>
</dbReference>
<dbReference type="InterPro" id="IPR006201">
    <property type="entry name" value="Neur_channel"/>
</dbReference>
<dbReference type="GO" id="GO:0005230">
    <property type="term" value="F:extracellular ligand-gated monoatomic ion channel activity"/>
    <property type="evidence" value="ECO:0007669"/>
    <property type="project" value="InterPro"/>
</dbReference>
<accession>A0AA88YKY2</accession>
<evidence type="ECO:0000313" key="9">
    <source>
        <dbReference type="Proteomes" id="UP001186944"/>
    </source>
</evidence>
<name>A0AA88YKY2_PINIB</name>
<dbReference type="InterPro" id="IPR006029">
    <property type="entry name" value="Neurotrans-gated_channel_TM"/>
</dbReference>
<evidence type="ECO:0000256" key="1">
    <source>
        <dbReference type="ARBA" id="ARBA00004141"/>
    </source>
</evidence>
<dbReference type="CDD" id="cd19051">
    <property type="entry name" value="LGIC_TM_cation"/>
    <property type="match status" value="1"/>
</dbReference>
<keyword evidence="2 5" id="KW-0812">Transmembrane</keyword>
<evidence type="ECO:0000256" key="3">
    <source>
        <dbReference type="ARBA" id="ARBA00022989"/>
    </source>
</evidence>
<dbReference type="CDD" id="cd18989">
    <property type="entry name" value="LGIC_ECD_cation"/>
    <property type="match status" value="1"/>
</dbReference>
<feature type="domain" description="Neurotransmitter-gated ion-channel transmembrane" evidence="7">
    <location>
        <begin position="164"/>
        <end position="284"/>
    </location>
</feature>
<dbReference type="Pfam" id="PF02931">
    <property type="entry name" value="Neur_chan_LBD"/>
    <property type="match status" value="1"/>
</dbReference>
<comment type="subcellular location">
    <subcellularLocation>
        <location evidence="1">Membrane</location>
        <topology evidence="1">Multi-pass membrane protein</topology>
    </subcellularLocation>
</comment>
<keyword evidence="3 5" id="KW-1133">Transmembrane helix</keyword>
<dbReference type="SUPFAM" id="SSF90112">
    <property type="entry name" value="Neurotransmitter-gated ion-channel transmembrane pore"/>
    <property type="match status" value="1"/>
</dbReference>
<dbReference type="SUPFAM" id="SSF63712">
    <property type="entry name" value="Nicotinic receptor ligand binding domain-like"/>
    <property type="match status" value="1"/>
</dbReference>
<sequence>MEGKLKVGGGLNLFWTDEIIRWNPFHNGNVSKISLPATLIWHPVFYLVNSANNMDISSDLESCTYKHTGESAASHGFIVSSLCSPNTRFYPYDEQECTLTFSTLKSKFHINPIAGGISLNEYEENSKWEILNPRVENGRIGIYPTIDLKMTIKRRPTFLMLTFVLPIVLLGFMNLFVFILSNNSGERISFSVTVLLSFAVFITLISDKMPHTSNNLSLLCVYLLTALMYSSAIVVSTIISINIYNINDFAQLPTALRVIINQRLKSSRRIGEEDSTIKQCTTKNDHGSFIEAHIHAPSNLSDQCKIMKAGQLVDTLFLTLFGTIYLLGSTVFLAIISS</sequence>
<keyword evidence="9" id="KW-1185">Reference proteome</keyword>
<dbReference type="PANTHER" id="PTHR18945">
    <property type="entry name" value="NEUROTRANSMITTER GATED ION CHANNEL"/>
    <property type="match status" value="1"/>
</dbReference>
<dbReference type="EMBL" id="VSWD01000005">
    <property type="protein sequence ID" value="KAK3101079.1"/>
    <property type="molecule type" value="Genomic_DNA"/>
</dbReference>
<proteinExistence type="predicted"/>
<organism evidence="8 9">
    <name type="scientific">Pinctada imbricata</name>
    <name type="common">Atlantic pearl-oyster</name>
    <name type="synonym">Pinctada martensii</name>
    <dbReference type="NCBI Taxonomy" id="66713"/>
    <lineage>
        <taxon>Eukaryota</taxon>
        <taxon>Metazoa</taxon>
        <taxon>Spiralia</taxon>
        <taxon>Lophotrochozoa</taxon>
        <taxon>Mollusca</taxon>
        <taxon>Bivalvia</taxon>
        <taxon>Autobranchia</taxon>
        <taxon>Pteriomorphia</taxon>
        <taxon>Pterioida</taxon>
        <taxon>Pterioidea</taxon>
        <taxon>Pteriidae</taxon>
        <taxon>Pinctada</taxon>
    </lineage>
</organism>
<dbReference type="AlphaFoldDB" id="A0AA88YKY2"/>
<reference evidence="8" key="1">
    <citation type="submission" date="2019-08" db="EMBL/GenBank/DDBJ databases">
        <title>The improved chromosome-level genome for the pearl oyster Pinctada fucata martensii using PacBio sequencing and Hi-C.</title>
        <authorList>
            <person name="Zheng Z."/>
        </authorList>
    </citation>
    <scope>NUCLEOTIDE SEQUENCE</scope>
    <source>
        <strain evidence="8">ZZ-2019</strain>
        <tissue evidence="8">Adductor muscle</tissue>
    </source>
</reference>
<dbReference type="InterPro" id="IPR036719">
    <property type="entry name" value="Neuro-gated_channel_TM_sf"/>
</dbReference>
<evidence type="ECO:0000256" key="5">
    <source>
        <dbReference type="SAM" id="Phobius"/>
    </source>
</evidence>
<dbReference type="Proteomes" id="UP001186944">
    <property type="component" value="Unassembled WGS sequence"/>
</dbReference>
<evidence type="ECO:0000313" key="8">
    <source>
        <dbReference type="EMBL" id="KAK3101079.1"/>
    </source>
</evidence>
<feature type="transmembrane region" description="Helical" evidence="5">
    <location>
        <begin position="218"/>
        <end position="244"/>
    </location>
</feature>
<evidence type="ECO:0000256" key="4">
    <source>
        <dbReference type="ARBA" id="ARBA00023136"/>
    </source>
</evidence>
<dbReference type="InterPro" id="IPR036734">
    <property type="entry name" value="Neur_chan_lig-bd_sf"/>
</dbReference>
<dbReference type="GO" id="GO:0016020">
    <property type="term" value="C:membrane"/>
    <property type="evidence" value="ECO:0007669"/>
    <property type="project" value="UniProtKB-SubCell"/>
</dbReference>
<gene>
    <name evidence="8" type="ORF">FSP39_000797</name>
</gene>